<proteinExistence type="predicted"/>
<feature type="region of interest" description="Disordered" evidence="1">
    <location>
        <begin position="129"/>
        <end position="158"/>
    </location>
</feature>
<feature type="non-terminal residue" evidence="2">
    <location>
        <position position="1"/>
    </location>
</feature>
<evidence type="ECO:0000313" key="2">
    <source>
        <dbReference type="EMBL" id="KZR96769.1"/>
    </source>
</evidence>
<protein>
    <recommendedName>
        <fullName evidence="4">Reverse transcriptase domain-containing protein</fullName>
    </recommendedName>
</protein>
<dbReference type="InterPro" id="IPR043502">
    <property type="entry name" value="DNA/RNA_pol_sf"/>
</dbReference>
<evidence type="ECO:0000313" key="3">
    <source>
        <dbReference type="Proteomes" id="UP000076858"/>
    </source>
</evidence>
<accession>A0A164EGK1</accession>
<dbReference type="Proteomes" id="UP000076858">
    <property type="component" value="Unassembled WGS sequence"/>
</dbReference>
<keyword evidence="3" id="KW-1185">Reference proteome</keyword>
<dbReference type="AlphaFoldDB" id="A0A164EGK1"/>
<dbReference type="SUPFAM" id="SSF56672">
    <property type="entry name" value="DNA/RNA polymerases"/>
    <property type="match status" value="1"/>
</dbReference>
<sequence length="267" mass="29706">RNPRRWRRAPTVSLRVLDDKGQFLSTIDKVIPDGGVEVSVGGLDILMAIGMTEKDLDTSSFNLVMADKTTPLLVIGQVTIVTEYEGITTNLTIVISPEISGLLVSWYDCISLGILHADYPKPVRHARINSTPVRKSHQEAAPPSSIPESIPGDPTEEQKNRMEQAFIEEFSDVFDQNEELGCMEGPLMVITLTDDAVPYYVNGARPIPFADRPQVKKLLDELVDKKIIIPVTEPSDWAAPLVVMRKPDSSLRLCMDLTKLNHHVQRP</sequence>
<name>A0A164EGK1_9CRUS</name>
<dbReference type="OrthoDB" id="6377591at2759"/>
<dbReference type="PANTHER" id="PTHR33198">
    <property type="entry name" value="ANK_REP_REGION DOMAIN-CONTAINING PROTEIN-RELATED"/>
    <property type="match status" value="1"/>
</dbReference>
<dbReference type="EMBL" id="LRGB01023748">
    <property type="protein sequence ID" value="KZR96769.1"/>
    <property type="molecule type" value="Genomic_DNA"/>
</dbReference>
<gene>
    <name evidence="2" type="ORF">APZ42_008700</name>
</gene>
<dbReference type="STRING" id="35525.A0A164EGK1"/>
<evidence type="ECO:0000256" key="1">
    <source>
        <dbReference type="SAM" id="MobiDB-lite"/>
    </source>
</evidence>
<feature type="compositionally biased region" description="Low complexity" evidence="1">
    <location>
        <begin position="139"/>
        <end position="151"/>
    </location>
</feature>
<evidence type="ECO:0008006" key="4">
    <source>
        <dbReference type="Google" id="ProtNLM"/>
    </source>
</evidence>
<dbReference type="Gene3D" id="3.10.10.10">
    <property type="entry name" value="HIV Type 1 Reverse Transcriptase, subunit A, domain 1"/>
    <property type="match status" value="1"/>
</dbReference>
<comment type="caution">
    <text evidence="2">The sequence shown here is derived from an EMBL/GenBank/DDBJ whole genome shotgun (WGS) entry which is preliminary data.</text>
</comment>
<reference evidence="2 3" key="1">
    <citation type="submission" date="2016-03" db="EMBL/GenBank/DDBJ databases">
        <title>EvidentialGene: Evidence-directed Construction of Genes on Genomes.</title>
        <authorList>
            <person name="Gilbert D.G."/>
            <person name="Choi J.-H."/>
            <person name="Mockaitis K."/>
            <person name="Colbourne J."/>
            <person name="Pfrender M."/>
        </authorList>
    </citation>
    <scope>NUCLEOTIDE SEQUENCE [LARGE SCALE GENOMIC DNA]</scope>
    <source>
        <strain evidence="2 3">Xinb3</strain>
        <tissue evidence="2">Complete organism</tissue>
    </source>
</reference>
<organism evidence="2 3">
    <name type="scientific">Daphnia magna</name>
    <dbReference type="NCBI Taxonomy" id="35525"/>
    <lineage>
        <taxon>Eukaryota</taxon>
        <taxon>Metazoa</taxon>
        <taxon>Ecdysozoa</taxon>
        <taxon>Arthropoda</taxon>
        <taxon>Crustacea</taxon>
        <taxon>Branchiopoda</taxon>
        <taxon>Diplostraca</taxon>
        <taxon>Cladocera</taxon>
        <taxon>Anomopoda</taxon>
        <taxon>Daphniidae</taxon>
        <taxon>Daphnia</taxon>
    </lineage>
</organism>
<dbReference type="PANTHER" id="PTHR33198:SF8">
    <property type="entry name" value="CCHC-TYPE DOMAIN-CONTAINING PROTEIN"/>
    <property type="match status" value="1"/>
</dbReference>
<dbReference type="GO" id="GO:0071897">
    <property type="term" value="P:DNA biosynthetic process"/>
    <property type="evidence" value="ECO:0007669"/>
    <property type="project" value="UniProtKB-ARBA"/>
</dbReference>
<feature type="non-terminal residue" evidence="2">
    <location>
        <position position="267"/>
    </location>
</feature>